<dbReference type="Pfam" id="PF17782">
    <property type="entry name" value="WHD_DprA"/>
    <property type="match status" value="1"/>
</dbReference>
<dbReference type="InterPro" id="IPR010994">
    <property type="entry name" value="RuvA_2-like"/>
</dbReference>
<proteinExistence type="inferred from homology"/>
<protein>
    <submittedName>
        <fullName evidence="4">DNA-protecting protein DprA</fullName>
    </submittedName>
</protein>
<gene>
    <name evidence="4" type="primary">dprA</name>
    <name evidence="4" type="ORF">IAC10_06450</name>
</gene>
<evidence type="ECO:0000313" key="5">
    <source>
        <dbReference type="Proteomes" id="UP000823928"/>
    </source>
</evidence>
<dbReference type="Gene3D" id="3.40.50.450">
    <property type="match status" value="1"/>
</dbReference>
<dbReference type="EMBL" id="DVIU01000127">
    <property type="protein sequence ID" value="HIS36255.1"/>
    <property type="molecule type" value="Genomic_DNA"/>
</dbReference>
<dbReference type="Gene3D" id="1.10.10.10">
    <property type="entry name" value="Winged helix-like DNA-binding domain superfamily/Winged helix DNA-binding domain"/>
    <property type="match status" value="1"/>
</dbReference>
<dbReference type="AlphaFoldDB" id="A0A9D1EZ95"/>
<evidence type="ECO:0000259" key="3">
    <source>
        <dbReference type="Pfam" id="PF17782"/>
    </source>
</evidence>
<dbReference type="InterPro" id="IPR036388">
    <property type="entry name" value="WH-like_DNA-bd_sf"/>
</dbReference>
<reference evidence="4" key="2">
    <citation type="journal article" date="2021" name="PeerJ">
        <title>Extensive microbial diversity within the chicken gut microbiome revealed by metagenomics and culture.</title>
        <authorList>
            <person name="Gilroy R."/>
            <person name="Ravi A."/>
            <person name="Getino M."/>
            <person name="Pursley I."/>
            <person name="Horton D.L."/>
            <person name="Alikhan N.F."/>
            <person name="Baker D."/>
            <person name="Gharbi K."/>
            <person name="Hall N."/>
            <person name="Watson M."/>
            <person name="Adriaenssens E.M."/>
            <person name="Foster-Nyarko E."/>
            <person name="Jarju S."/>
            <person name="Secka A."/>
            <person name="Antonio M."/>
            <person name="Oren A."/>
            <person name="Chaudhuri R.R."/>
            <person name="La Ragione R."/>
            <person name="Hildebrand F."/>
            <person name="Pallen M.J."/>
        </authorList>
    </citation>
    <scope>NUCLEOTIDE SEQUENCE</scope>
    <source>
        <strain evidence="4">6276</strain>
    </source>
</reference>
<dbReference type="InterPro" id="IPR041614">
    <property type="entry name" value="DprA_WH"/>
</dbReference>
<sequence>MKNKFWVAFSAIEQIDSNFIHRLYNYFGDIEEAFNAGKKELSQIDGLSVRRVETFLRERDNIDPDKALYGVENRGINYLTLEDDKYPKMLKQISDPPAVLYYKGELFDCNLERTLAVVGSRKSTHHAKDAVRKIIAELSGTDICIVSGLAAGIDTTAHEAAMDNNLKTIGVIASGFDFIYPSSNERLYEKIEKLGGAVVTEYYPTFQPLKFRFPQRNRIVSGLSYGTLVAEASLRSGALITSNLCLEQGRELMCIPGLISNPNTEGIYKLLKNGATLVTKAEDILEALNWEVKPAEQLKIDLGGLSPEEEKIMQAIELEEKGFDEIAAETKIDTVDLLTNLTTMELKGIIKQVTGDRYKRV</sequence>
<feature type="domain" description="DprA winged helix" evidence="3">
    <location>
        <begin position="304"/>
        <end position="355"/>
    </location>
</feature>
<evidence type="ECO:0000259" key="2">
    <source>
        <dbReference type="Pfam" id="PF02481"/>
    </source>
</evidence>
<comment type="similarity">
    <text evidence="1">Belongs to the DprA/Smf family.</text>
</comment>
<name>A0A9D1EZ95_9BACT</name>
<evidence type="ECO:0000313" key="4">
    <source>
        <dbReference type="EMBL" id="HIS36255.1"/>
    </source>
</evidence>
<dbReference type="InterPro" id="IPR003488">
    <property type="entry name" value="DprA"/>
</dbReference>
<reference evidence="4" key="1">
    <citation type="submission" date="2020-10" db="EMBL/GenBank/DDBJ databases">
        <authorList>
            <person name="Gilroy R."/>
        </authorList>
    </citation>
    <scope>NUCLEOTIDE SEQUENCE</scope>
    <source>
        <strain evidence="4">6276</strain>
    </source>
</reference>
<dbReference type="PANTHER" id="PTHR43022:SF1">
    <property type="entry name" value="PROTEIN SMF"/>
    <property type="match status" value="1"/>
</dbReference>
<dbReference type="SUPFAM" id="SSF47781">
    <property type="entry name" value="RuvA domain 2-like"/>
    <property type="match status" value="1"/>
</dbReference>
<dbReference type="SUPFAM" id="SSF102405">
    <property type="entry name" value="MCP/YpsA-like"/>
    <property type="match status" value="1"/>
</dbReference>
<dbReference type="InterPro" id="IPR057666">
    <property type="entry name" value="DrpA_SLOG"/>
</dbReference>
<dbReference type="NCBIfam" id="TIGR00732">
    <property type="entry name" value="dprA"/>
    <property type="match status" value="1"/>
</dbReference>
<evidence type="ECO:0000256" key="1">
    <source>
        <dbReference type="ARBA" id="ARBA00006525"/>
    </source>
</evidence>
<dbReference type="GO" id="GO:0009294">
    <property type="term" value="P:DNA-mediated transformation"/>
    <property type="evidence" value="ECO:0007669"/>
    <property type="project" value="InterPro"/>
</dbReference>
<feature type="domain" description="Smf/DprA SLOG" evidence="2">
    <location>
        <begin position="78"/>
        <end position="288"/>
    </location>
</feature>
<dbReference type="Pfam" id="PF02481">
    <property type="entry name" value="DNA_processg_A"/>
    <property type="match status" value="1"/>
</dbReference>
<dbReference type="PANTHER" id="PTHR43022">
    <property type="entry name" value="PROTEIN SMF"/>
    <property type="match status" value="1"/>
</dbReference>
<accession>A0A9D1EZ95</accession>
<comment type="caution">
    <text evidence="4">The sequence shown here is derived from an EMBL/GenBank/DDBJ whole genome shotgun (WGS) entry which is preliminary data.</text>
</comment>
<organism evidence="4 5">
    <name type="scientific">Candidatus Scatousia excrementigallinarum</name>
    <dbReference type="NCBI Taxonomy" id="2840935"/>
    <lineage>
        <taxon>Bacteria</taxon>
        <taxon>Candidatus Scatousia</taxon>
    </lineage>
</organism>
<dbReference type="Proteomes" id="UP000823928">
    <property type="component" value="Unassembled WGS sequence"/>
</dbReference>